<keyword evidence="2" id="KW-0479">Metal-binding</keyword>
<dbReference type="InterPro" id="IPR051603">
    <property type="entry name" value="Zinc-ADH_QOR/CCCR"/>
</dbReference>
<proteinExistence type="inferred from homology"/>
<dbReference type="PANTHER" id="PTHR44154">
    <property type="entry name" value="QUINONE OXIDOREDUCTASE"/>
    <property type="match status" value="1"/>
</dbReference>
<dbReference type="InterPro" id="IPR014182">
    <property type="entry name" value="ADH_Zn_typ-1"/>
</dbReference>
<evidence type="ECO:0000256" key="2">
    <source>
        <dbReference type="RuleBase" id="RU364000"/>
    </source>
</evidence>
<keyword evidence="2" id="KW-0862">Zinc</keyword>
<organism evidence="4 5">
    <name type="scientific">Sessilibacter corallicola</name>
    <dbReference type="NCBI Taxonomy" id="2904075"/>
    <lineage>
        <taxon>Bacteria</taxon>
        <taxon>Pseudomonadati</taxon>
        <taxon>Pseudomonadota</taxon>
        <taxon>Gammaproteobacteria</taxon>
        <taxon>Cellvibrionales</taxon>
        <taxon>Cellvibrionaceae</taxon>
        <taxon>Sessilibacter</taxon>
    </lineage>
</organism>
<sequence length="344" mass="37464">MKAIGYRSPGDIDQDESLIDIELPTPKASGRDVLIKVSAISVNPVDTKVRRAMAPLDGDKYRILGWDAVGEVVEIGDLVENFRVGDQVWYAGDLTRAGSNAEYQLVDERIVGKKPQTLTDTEAAALPLTAITAWELLFDRLNINTVQPSAPKGTSDQSILIIGAAGGVGSILTQLAVKLTNATVIGTASRTESVEWVKSLGADHVINHHKSFSEQLNALNIASVTHVISLNQTDQHFDQIVDVLAPQGKLALIDDPADSIDIKKLKLKSISLHWEFMYTRSMFNTHDMIKQHELLSELAQLIDAGHIKTTVGEHGGIINAENLKNAHRKLETNSTVGKIVLEGF</sequence>
<keyword evidence="2" id="KW-0560">Oxidoreductase</keyword>
<feature type="domain" description="Enoyl reductase (ER)" evidence="3">
    <location>
        <begin position="10"/>
        <end position="341"/>
    </location>
</feature>
<dbReference type="InterPro" id="IPR036291">
    <property type="entry name" value="NAD(P)-bd_dom_sf"/>
</dbReference>
<dbReference type="InterPro" id="IPR013154">
    <property type="entry name" value="ADH-like_N"/>
</dbReference>
<dbReference type="CDD" id="cd08252">
    <property type="entry name" value="AL_MDR"/>
    <property type="match status" value="1"/>
</dbReference>
<dbReference type="RefSeq" id="WP_353301855.1">
    <property type="nucleotide sequence ID" value="NZ_BAABWN010000002.1"/>
</dbReference>
<dbReference type="Gene3D" id="3.90.180.10">
    <property type="entry name" value="Medium-chain alcohol dehydrogenases, catalytic domain"/>
    <property type="match status" value="1"/>
</dbReference>
<dbReference type="Pfam" id="PF13602">
    <property type="entry name" value="ADH_zinc_N_2"/>
    <property type="match status" value="1"/>
</dbReference>
<keyword evidence="1" id="KW-0521">NADP</keyword>
<dbReference type="Proteomes" id="UP001465153">
    <property type="component" value="Unassembled WGS sequence"/>
</dbReference>
<accession>A0ABQ0A668</accession>
<protein>
    <recommendedName>
        <fullName evidence="2">Zinc-type alcohol dehydrogenase-like protein</fullName>
    </recommendedName>
</protein>
<evidence type="ECO:0000313" key="4">
    <source>
        <dbReference type="EMBL" id="GAA6167140.1"/>
    </source>
</evidence>
<comment type="caution">
    <text evidence="4">The sequence shown here is derived from an EMBL/GenBank/DDBJ whole genome shotgun (WGS) entry which is preliminary data.</text>
</comment>
<keyword evidence="5" id="KW-1185">Reference proteome</keyword>
<dbReference type="Gene3D" id="3.40.50.720">
    <property type="entry name" value="NAD(P)-binding Rossmann-like Domain"/>
    <property type="match status" value="1"/>
</dbReference>
<dbReference type="SUPFAM" id="SSF51735">
    <property type="entry name" value="NAD(P)-binding Rossmann-fold domains"/>
    <property type="match status" value="1"/>
</dbReference>
<dbReference type="NCBIfam" id="TIGR02817">
    <property type="entry name" value="adh_fam_1"/>
    <property type="match status" value="1"/>
</dbReference>
<dbReference type="InterPro" id="IPR011032">
    <property type="entry name" value="GroES-like_sf"/>
</dbReference>
<dbReference type="InterPro" id="IPR020843">
    <property type="entry name" value="ER"/>
</dbReference>
<dbReference type="SUPFAM" id="SSF50129">
    <property type="entry name" value="GroES-like"/>
    <property type="match status" value="1"/>
</dbReference>
<evidence type="ECO:0000256" key="1">
    <source>
        <dbReference type="ARBA" id="ARBA00022857"/>
    </source>
</evidence>
<gene>
    <name evidence="4" type="ORF">NBRC116591_09500</name>
</gene>
<evidence type="ECO:0000259" key="3">
    <source>
        <dbReference type="SMART" id="SM00829"/>
    </source>
</evidence>
<dbReference type="PANTHER" id="PTHR44154:SF1">
    <property type="entry name" value="QUINONE OXIDOREDUCTASE"/>
    <property type="match status" value="1"/>
</dbReference>
<dbReference type="Pfam" id="PF08240">
    <property type="entry name" value="ADH_N"/>
    <property type="match status" value="1"/>
</dbReference>
<dbReference type="SMART" id="SM00829">
    <property type="entry name" value="PKS_ER"/>
    <property type="match status" value="1"/>
</dbReference>
<reference evidence="4 5" key="1">
    <citation type="submission" date="2024-04" db="EMBL/GenBank/DDBJ databases">
        <title>Draft genome sequence of Sessilibacter corallicola NBRC 116591.</title>
        <authorList>
            <person name="Miyakawa T."/>
            <person name="Kusuya Y."/>
            <person name="Miura T."/>
        </authorList>
    </citation>
    <scope>NUCLEOTIDE SEQUENCE [LARGE SCALE GENOMIC DNA]</scope>
    <source>
        <strain evidence="4 5">KU-00831-HH</strain>
    </source>
</reference>
<evidence type="ECO:0000313" key="5">
    <source>
        <dbReference type="Proteomes" id="UP001465153"/>
    </source>
</evidence>
<name>A0ABQ0A668_9GAMM</name>
<dbReference type="EMBL" id="BAABWN010000002">
    <property type="protein sequence ID" value="GAA6167140.1"/>
    <property type="molecule type" value="Genomic_DNA"/>
</dbReference>
<comment type="similarity">
    <text evidence="2">Belongs to the zinc-containing alcohol dehydrogenase family. Quinone oxidoreductase subfamily.</text>
</comment>